<comment type="caution">
    <text evidence="7">The sequence shown here is derived from an EMBL/GenBank/DDBJ whole genome shotgun (WGS) entry which is preliminary data.</text>
</comment>
<dbReference type="PANTHER" id="PTHR11011">
    <property type="entry name" value="MALE STERILITY PROTEIN 2-RELATED"/>
    <property type="match status" value="1"/>
</dbReference>
<sequence length="494" mass="56261">MEIGSIVEYLKDKSILVTGSTGFLAKIFVEKVLRTQPDVKKLFLLVRAEDDIAAGQRVRNQVMAKDLFQVLRDKHGNGFDAFVSKKVSPVAGDITLENLGIEDVELRELMWKEIDIVVNVAATTNFFERYDVALGINALGAKHVLEFAKHCRKIKLLLHVSTAYVAGEKEGMIPEKPFCYGEALKKDMHLDIEEELKLAENSIKVFHEKNLTKDAEKVAMKELGIKRARTYGWPNTYVFTKAMGEMLLGHLRGDLPLVILRPTIITSIYKDPLPGWIEGARTIDSVIVGYAKGSISSFLGDPELPMDLIPGDMVASAMIAAMAAHSDQHSQFIYHVSSSLRHPVKYSNLEQSGYQYFVKNPRTQSDGKVIKTRRMQILKTMASFHRFMFLRYRIPMEVLRLVNLVFCGLFSRQFNMLWKKYTFVMRLADLYAPYTFFKGCFDDSNLEKLRMTAAKSSTEARLFDFDPKNIAWDDYFSNIHIPGVLKHVCKWNTV</sequence>
<dbReference type="Proteomes" id="UP000639772">
    <property type="component" value="Chromosome 6"/>
</dbReference>
<accession>A0A835QYW3</accession>
<dbReference type="GO" id="GO:0010345">
    <property type="term" value="P:suberin biosynthetic process"/>
    <property type="evidence" value="ECO:0007669"/>
    <property type="project" value="TreeGrafter"/>
</dbReference>
<protein>
    <recommendedName>
        <fullName evidence="4">Fatty acyl-CoA reductase</fullName>
        <ecNumber evidence="4">1.2.1.84</ecNumber>
    </recommendedName>
</protein>
<keyword evidence="3 4" id="KW-0443">Lipid metabolism</keyword>
<keyword evidence="2 4" id="KW-0444">Lipid biosynthesis</keyword>
<dbReference type="CDD" id="cd09071">
    <property type="entry name" value="FAR_C"/>
    <property type="match status" value="1"/>
</dbReference>
<evidence type="ECO:0000313" key="7">
    <source>
        <dbReference type="EMBL" id="KAG0478635.1"/>
    </source>
</evidence>
<feature type="domain" description="Thioester reductase (TE)" evidence="6">
    <location>
        <begin position="17"/>
        <end position="318"/>
    </location>
</feature>
<dbReference type="AlphaFoldDB" id="A0A835QYW3"/>
<gene>
    <name evidence="7" type="ORF">HPP92_013354</name>
</gene>
<keyword evidence="4" id="KW-0521">NADP</keyword>
<dbReference type="Pfam" id="PF03015">
    <property type="entry name" value="Sterile"/>
    <property type="match status" value="1"/>
</dbReference>
<feature type="domain" description="Fatty acyl-CoA reductase C-terminal" evidence="5">
    <location>
        <begin position="392"/>
        <end position="490"/>
    </location>
</feature>
<dbReference type="OrthoDB" id="429813at2759"/>
<dbReference type="EMBL" id="JADCNM010000006">
    <property type="protein sequence ID" value="KAG0478635.1"/>
    <property type="molecule type" value="Genomic_DNA"/>
</dbReference>
<reference evidence="7 8" key="1">
    <citation type="journal article" date="2020" name="Nat. Food">
        <title>A phased Vanilla planifolia genome enables genetic improvement of flavour and production.</title>
        <authorList>
            <person name="Hasing T."/>
            <person name="Tang H."/>
            <person name="Brym M."/>
            <person name="Khazi F."/>
            <person name="Huang T."/>
            <person name="Chambers A.H."/>
        </authorList>
    </citation>
    <scope>NUCLEOTIDE SEQUENCE [LARGE SCALE GENOMIC DNA]</scope>
    <source>
        <tissue evidence="7">Leaf</tissue>
    </source>
</reference>
<comment type="similarity">
    <text evidence="1 4">Belongs to the fatty acyl-CoA reductase family.</text>
</comment>
<dbReference type="InterPro" id="IPR033640">
    <property type="entry name" value="FAR_C"/>
</dbReference>
<keyword evidence="4" id="KW-0560">Oxidoreductase</keyword>
<dbReference type="SUPFAM" id="SSF51735">
    <property type="entry name" value="NAD(P)-binding Rossmann-fold domains"/>
    <property type="match status" value="1"/>
</dbReference>
<evidence type="ECO:0000256" key="1">
    <source>
        <dbReference type="ARBA" id="ARBA00005928"/>
    </source>
</evidence>
<dbReference type="GO" id="GO:0080019">
    <property type="term" value="F:alcohol-forming very long-chain fatty acyl-CoA reductase activity"/>
    <property type="evidence" value="ECO:0007669"/>
    <property type="project" value="InterPro"/>
</dbReference>
<evidence type="ECO:0000259" key="5">
    <source>
        <dbReference type="Pfam" id="PF03015"/>
    </source>
</evidence>
<comment type="function">
    <text evidence="4">Catalyzes the reduction of fatty acyl-CoA to fatty alcohols.</text>
</comment>
<evidence type="ECO:0000256" key="3">
    <source>
        <dbReference type="ARBA" id="ARBA00023098"/>
    </source>
</evidence>
<dbReference type="Pfam" id="PF07993">
    <property type="entry name" value="NAD_binding_4"/>
    <property type="match status" value="1"/>
</dbReference>
<dbReference type="PANTHER" id="PTHR11011:SF99">
    <property type="entry name" value="FATTY ACYL-COA REDUCTASE 3"/>
    <property type="match status" value="1"/>
</dbReference>
<proteinExistence type="inferred from homology"/>
<evidence type="ECO:0000313" key="8">
    <source>
        <dbReference type="Proteomes" id="UP000639772"/>
    </source>
</evidence>
<dbReference type="Gene3D" id="3.40.50.720">
    <property type="entry name" value="NAD(P)-binding Rossmann-like Domain"/>
    <property type="match status" value="1"/>
</dbReference>
<dbReference type="EC" id="1.2.1.84" evidence="4"/>
<comment type="catalytic activity">
    <reaction evidence="4">
        <text>a long-chain fatty acyl-CoA + 2 NADPH + 2 H(+) = a long-chain primary fatty alcohol + 2 NADP(+) + CoA</text>
        <dbReference type="Rhea" id="RHEA:52716"/>
        <dbReference type="ChEBI" id="CHEBI:15378"/>
        <dbReference type="ChEBI" id="CHEBI:57287"/>
        <dbReference type="ChEBI" id="CHEBI:57783"/>
        <dbReference type="ChEBI" id="CHEBI:58349"/>
        <dbReference type="ChEBI" id="CHEBI:77396"/>
        <dbReference type="ChEBI" id="CHEBI:83139"/>
        <dbReference type="EC" id="1.2.1.84"/>
    </reaction>
</comment>
<dbReference type="InterPro" id="IPR013120">
    <property type="entry name" value="FAR_NAD-bd"/>
</dbReference>
<dbReference type="GO" id="GO:0035336">
    <property type="term" value="P:long-chain fatty-acyl-CoA metabolic process"/>
    <property type="evidence" value="ECO:0007669"/>
    <property type="project" value="TreeGrafter"/>
</dbReference>
<evidence type="ECO:0000256" key="2">
    <source>
        <dbReference type="ARBA" id="ARBA00022516"/>
    </source>
</evidence>
<dbReference type="GO" id="GO:0102965">
    <property type="term" value="F:alcohol-forming long-chain fatty acyl-CoA reductase activity"/>
    <property type="evidence" value="ECO:0007669"/>
    <property type="project" value="UniProtKB-EC"/>
</dbReference>
<evidence type="ECO:0000256" key="4">
    <source>
        <dbReference type="RuleBase" id="RU363097"/>
    </source>
</evidence>
<dbReference type="InterPro" id="IPR036291">
    <property type="entry name" value="NAD(P)-bd_dom_sf"/>
</dbReference>
<dbReference type="CDD" id="cd05236">
    <property type="entry name" value="FAR-N_SDR_e"/>
    <property type="match status" value="1"/>
</dbReference>
<evidence type="ECO:0000259" key="6">
    <source>
        <dbReference type="Pfam" id="PF07993"/>
    </source>
</evidence>
<name>A0A835QYW3_VANPL</name>
<dbReference type="InterPro" id="IPR026055">
    <property type="entry name" value="FAR"/>
</dbReference>
<organism evidence="7 8">
    <name type="scientific">Vanilla planifolia</name>
    <name type="common">Vanilla</name>
    <dbReference type="NCBI Taxonomy" id="51239"/>
    <lineage>
        <taxon>Eukaryota</taxon>
        <taxon>Viridiplantae</taxon>
        <taxon>Streptophyta</taxon>
        <taxon>Embryophyta</taxon>
        <taxon>Tracheophyta</taxon>
        <taxon>Spermatophyta</taxon>
        <taxon>Magnoliopsida</taxon>
        <taxon>Liliopsida</taxon>
        <taxon>Asparagales</taxon>
        <taxon>Orchidaceae</taxon>
        <taxon>Vanilloideae</taxon>
        <taxon>Vanilleae</taxon>
        <taxon>Vanilla</taxon>
    </lineage>
</organism>